<dbReference type="CDD" id="cd00593">
    <property type="entry name" value="RIBOc"/>
    <property type="match status" value="2"/>
</dbReference>
<feature type="domain" description="Helicase ATP-binding" evidence="20">
    <location>
        <begin position="471"/>
        <end position="593"/>
    </location>
</feature>
<comment type="cofactor">
    <cofactor evidence="2">
        <name>Mg(2+)</name>
        <dbReference type="ChEBI" id="CHEBI:18420"/>
    </cofactor>
</comment>
<dbReference type="CDD" id="cd01650">
    <property type="entry name" value="RT_nLTR_like"/>
    <property type="match status" value="1"/>
</dbReference>
<keyword evidence="11 15" id="KW-0694">RNA-binding</keyword>
<dbReference type="GO" id="GO:0005524">
    <property type="term" value="F:ATP binding"/>
    <property type="evidence" value="ECO:0007669"/>
    <property type="project" value="UniProtKB-KW"/>
</dbReference>
<dbReference type="Gene3D" id="3.30.160.380">
    <property type="entry name" value="Dicer dimerisation domain"/>
    <property type="match status" value="1"/>
</dbReference>
<feature type="domain" description="Reverse transcriptase" evidence="19">
    <location>
        <begin position="52"/>
        <end position="325"/>
    </location>
</feature>
<dbReference type="SUPFAM" id="SSF69065">
    <property type="entry name" value="RNase III domain-like"/>
    <property type="match status" value="2"/>
</dbReference>
<dbReference type="GO" id="GO:0003723">
    <property type="term" value="F:RNA binding"/>
    <property type="evidence" value="ECO:0007669"/>
    <property type="project" value="UniProtKB-UniRule"/>
</dbReference>
<dbReference type="FunCoup" id="A0A7E5W011">
    <property type="interactions" value="127"/>
</dbReference>
<dbReference type="Pfam" id="PF00636">
    <property type="entry name" value="Ribonuclease_3"/>
    <property type="match status" value="2"/>
</dbReference>
<evidence type="ECO:0000256" key="13">
    <source>
        <dbReference type="ARBA" id="ARBA00023211"/>
    </source>
</evidence>
<dbReference type="SUPFAM" id="SSF54768">
    <property type="entry name" value="dsRNA-binding domain-like"/>
    <property type="match status" value="1"/>
</dbReference>
<accession>A0A7E5W011</accession>
<dbReference type="PROSITE" id="PS50821">
    <property type="entry name" value="PAZ"/>
    <property type="match status" value="1"/>
</dbReference>
<dbReference type="InParanoid" id="A0A7E5W011"/>
<dbReference type="Gene3D" id="2.170.260.10">
    <property type="entry name" value="paz domain"/>
    <property type="match status" value="1"/>
</dbReference>
<dbReference type="PANTHER" id="PTHR14950:SF37">
    <property type="entry name" value="ENDORIBONUCLEASE DICER"/>
    <property type="match status" value="1"/>
</dbReference>
<evidence type="ECO:0000256" key="4">
    <source>
        <dbReference type="ARBA" id="ARBA00022723"/>
    </source>
</evidence>
<evidence type="ECO:0000256" key="9">
    <source>
        <dbReference type="ARBA" id="ARBA00022840"/>
    </source>
</evidence>
<keyword evidence="23" id="KW-1185">Reference proteome</keyword>
<comment type="similarity">
    <text evidence="14 15">Belongs to the helicase family. Dicer subfamily.</text>
</comment>
<gene>
    <name evidence="24" type="primary">LOC113498214</name>
</gene>
<protein>
    <submittedName>
        <fullName evidence="24">Endoribonuclease Dicer</fullName>
    </submittedName>
</protein>
<evidence type="ECO:0000259" key="19">
    <source>
        <dbReference type="PROSITE" id="PS50878"/>
    </source>
</evidence>
<feature type="domain" description="Dicer dsRNA-binding fold" evidence="22">
    <location>
        <begin position="981"/>
        <end position="1077"/>
    </location>
</feature>
<dbReference type="PANTHER" id="PTHR14950">
    <property type="entry name" value="DICER-RELATED"/>
    <property type="match status" value="1"/>
</dbReference>
<evidence type="ECO:0000256" key="12">
    <source>
        <dbReference type="ARBA" id="ARBA00023158"/>
    </source>
</evidence>
<evidence type="ECO:0000256" key="2">
    <source>
        <dbReference type="ARBA" id="ARBA00001946"/>
    </source>
</evidence>
<dbReference type="PROSITE" id="PS50878">
    <property type="entry name" value="RT_POL"/>
    <property type="match status" value="1"/>
</dbReference>
<dbReference type="SMART" id="SM00490">
    <property type="entry name" value="HELICc"/>
    <property type="match status" value="1"/>
</dbReference>
<keyword evidence="7" id="KW-0378">Hydrolase</keyword>
<dbReference type="Gene3D" id="3.40.50.300">
    <property type="entry name" value="P-loop containing nucleotide triphosphate hydrolases"/>
    <property type="match status" value="2"/>
</dbReference>
<dbReference type="CDD" id="cd15903">
    <property type="entry name" value="Dicer_PBD"/>
    <property type="match status" value="1"/>
</dbReference>
<organism evidence="23 24">
    <name type="scientific">Trichoplusia ni</name>
    <name type="common">Cabbage looper</name>
    <dbReference type="NCBI Taxonomy" id="7111"/>
    <lineage>
        <taxon>Eukaryota</taxon>
        <taxon>Metazoa</taxon>
        <taxon>Ecdysozoa</taxon>
        <taxon>Arthropoda</taxon>
        <taxon>Hexapoda</taxon>
        <taxon>Insecta</taxon>
        <taxon>Pterygota</taxon>
        <taxon>Neoptera</taxon>
        <taxon>Endopterygota</taxon>
        <taxon>Lepidoptera</taxon>
        <taxon>Glossata</taxon>
        <taxon>Ditrysia</taxon>
        <taxon>Noctuoidea</taxon>
        <taxon>Noctuidae</taxon>
        <taxon>Plusiinae</taxon>
        <taxon>Trichoplusia</taxon>
    </lineage>
</organism>
<dbReference type="GO" id="GO:0071897">
    <property type="term" value="P:DNA biosynthetic process"/>
    <property type="evidence" value="ECO:0007669"/>
    <property type="project" value="UniProtKB-ARBA"/>
</dbReference>
<dbReference type="Proteomes" id="UP000322000">
    <property type="component" value="Chromosome 10"/>
</dbReference>
<dbReference type="CDD" id="cd00048">
    <property type="entry name" value="DSRM_SF"/>
    <property type="match status" value="1"/>
</dbReference>
<evidence type="ECO:0000256" key="11">
    <source>
        <dbReference type="ARBA" id="ARBA00022884"/>
    </source>
</evidence>
<dbReference type="PROSITE" id="PS51192">
    <property type="entry name" value="HELICASE_ATP_BIND_1"/>
    <property type="match status" value="1"/>
</dbReference>
<dbReference type="Pfam" id="PF00271">
    <property type="entry name" value="Helicase_C"/>
    <property type="match status" value="1"/>
</dbReference>
<dbReference type="SMART" id="SM00535">
    <property type="entry name" value="RIBOc"/>
    <property type="match status" value="2"/>
</dbReference>
<dbReference type="InterPro" id="IPR048512">
    <property type="entry name" value="Dicer_platform"/>
</dbReference>
<proteinExistence type="inferred from homology"/>
<evidence type="ECO:0000259" key="20">
    <source>
        <dbReference type="PROSITE" id="PS51192"/>
    </source>
</evidence>
<dbReference type="GO" id="GO:0004525">
    <property type="term" value="F:ribonuclease III activity"/>
    <property type="evidence" value="ECO:0007669"/>
    <property type="project" value="InterPro"/>
</dbReference>
<keyword evidence="5" id="KW-0677">Repeat</keyword>
<dbReference type="SUPFAM" id="SSF56672">
    <property type="entry name" value="DNA/RNA polymerases"/>
    <property type="match status" value="1"/>
</dbReference>
<dbReference type="Pfam" id="PF00078">
    <property type="entry name" value="RVT_1"/>
    <property type="match status" value="1"/>
</dbReference>
<keyword evidence="10" id="KW-0460">Magnesium</keyword>
<dbReference type="GO" id="GO:0005737">
    <property type="term" value="C:cytoplasm"/>
    <property type="evidence" value="ECO:0007669"/>
    <property type="project" value="TreeGrafter"/>
</dbReference>
<feature type="domain" description="DRBM" evidence="16">
    <location>
        <begin position="2062"/>
        <end position="2084"/>
    </location>
</feature>
<dbReference type="PROSITE" id="PS51327">
    <property type="entry name" value="DICER_DSRBF"/>
    <property type="match status" value="1"/>
</dbReference>
<dbReference type="GO" id="GO:0046872">
    <property type="term" value="F:metal ion binding"/>
    <property type="evidence" value="ECO:0007669"/>
    <property type="project" value="UniProtKB-KW"/>
</dbReference>
<evidence type="ECO:0000256" key="1">
    <source>
        <dbReference type="ARBA" id="ARBA00001936"/>
    </source>
</evidence>
<keyword evidence="9" id="KW-0067">ATP-binding</keyword>
<dbReference type="Pfam" id="PF20931">
    <property type="entry name" value="Dicer_platform"/>
    <property type="match status" value="1"/>
</dbReference>
<dbReference type="InterPro" id="IPR000999">
    <property type="entry name" value="RNase_III_dom"/>
</dbReference>
<dbReference type="InterPro" id="IPR014001">
    <property type="entry name" value="Helicase_ATP-bd"/>
</dbReference>
<dbReference type="GO" id="GO:0030422">
    <property type="term" value="P:siRNA processing"/>
    <property type="evidence" value="ECO:0007669"/>
    <property type="project" value="InterPro"/>
</dbReference>
<evidence type="ECO:0000259" key="18">
    <source>
        <dbReference type="PROSITE" id="PS50821"/>
    </source>
</evidence>
<feature type="domain" description="RNase III" evidence="17">
    <location>
        <begin position="1830"/>
        <end position="1989"/>
    </location>
</feature>
<dbReference type="InterPro" id="IPR038248">
    <property type="entry name" value="Dicer_dimer_sf"/>
</dbReference>
<reference evidence="24" key="1">
    <citation type="submission" date="2025-08" db="UniProtKB">
        <authorList>
            <consortium name="RefSeq"/>
        </authorList>
    </citation>
    <scope>IDENTIFICATION</scope>
</reference>
<keyword evidence="13" id="KW-0464">Manganese</keyword>
<evidence type="ECO:0000256" key="3">
    <source>
        <dbReference type="ARBA" id="ARBA00022722"/>
    </source>
</evidence>
<dbReference type="Pfam" id="PF04851">
    <property type="entry name" value="ResIII"/>
    <property type="match status" value="1"/>
</dbReference>
<dbReference type="InterPro" id="IPR005034">
    <property type="entry name" value="Dicer_dimerisation"/>
</dbReference>
<evidence type="ECO:0000256" key="6">
    <source>
        <dbReference type="ARBA" id="ARBA00022741"/>
    </source>
</evidence>
<evidence type="ECO:0000313" key="23">
    <source>
        <dbReference type="Proteomes" id="UP000322000"/>
    </source>
</evidence>
<dbReference type="InterPro" id="IPR006935">
    <property type="entry name" value="Helicase/UvrB_N"/>
</dbReference>
<dbReference type="InterPro" id="IPR001650">
    <property type="entry name" value="Helicase_C-like"/>
</dbReference>
<dbReference type="GO" id="GO:0004386">
    <property type="term" value="F:helicase activity"/>
    <property type="evidence" value="ECO:0007669"/>
    <property type="project" value="UniProtKB-KW"/>
</dbReference>
<dbReference type="OrthoDB" id="416741at2759"/>
<sequence>MKIGVTFKSKDVEKTIRCMSRGKSPGHDGLSIEHLRYAGAHMSRVLSMLYNICVGHSYLPSDMMRTVVVPIVKNKTGDLADKDNYRPISLATVISKVLDSMLNTQLNKYLCLYDNQFGFRAGLSTESAILGLKHAVKYYTQRATSVYACFLDLSRAFDMVSYDYLWKKLQNIKMPTEIVNIFKYWYGNQINNVRWAGALSLPYRLECGVRQGGLSSPTLFNLYVNELIGELSGTRVGCFIDGVCVNNISYADDMVLLSASICGLRKLVSLCEEYAKSHGLVYNCKKSEIMVFETRGRTHDNIPPLILNGTALRRVFRFKYLGHVLTPSLKDDEDIERERRALSVRANMIARRFARCSLKVKLTLFRAYCTNFYTCSLWAGYTQRTYNALRVQYNNAFRVLVGLPRFCSASGMFADAQVDCFYATMRKRCASLVSRVRASSNSILNMIASRLDCVYLGRCCAISHGLLWRTQIKNVIEKLCAVSGVGAYSSENGVDYWDKAKWDAELEKNQVIVMTSQILNDMLTHQYIRIEDINLLIFDECHHAVEDHPMRVIMKHFEGCPKHSQPRVLGLTATLLNANVKSRKVEDTLHDLEITFHATIATVDELGKVLNYSTNPNEMVQFYRSSPPSAVTNEVIKLLSVRQELIASVKLPRSSTKQTITLKQHQEDISNNPKKIVKAVKNMISSMILFLNELGMYGGSLGILAYIILLERLRRRASSKEEDILYQNVITCCIDARARLLKAMSDVHGYERIIKYSSEKVLLTLNILKEYNPAYQDTPGVLLKVNRSRKPLSAIIFTKQRFTAKVLYNLLKDVRDSNPAEFDFLKHDFVVGFNVNPLKSTREEYYIKKTGQQALLKFGNNDLNCLISTSVIEEGIDIPQCLLVLRYDQPLEYRSYIQSKGRARSSESSYVILVNREDEKKFMTLYKEFQETEQLIQRILVGNTDDRDEPAQENIDKNLYQDEDVPPFISPYGGRLTATSAISLLNRYCSMLPHDHFTIITPMWIKETVTNKHGFDCNLVTIVLPIACPIKEEIKGMPMYNLKSAKRSAALNACVKLYEAGELDPLTMLPMRYTAVDFDDADVQSCFLNWRNDDMKRVDDPDYPAPGTKGRVRKHRIQFPAVLDSVPDESEYYLHIIKTTTAFAEPKDTREKALYDLLHRPEGFGFMTQKPLPAICDFPMFMTVGEVSTSLDVNYAVIKLDAKLLQLVKQFHFFIFEQVLAIAKKFIVFEGKVNCLYVVPVKEDNGYNIDWDVMATHDQIQPVTPPPYEDRINLKVTPENYKDCVVTPWYRVLPDRYIVSRVLEFMTPQSHFDSDSYVTFADYYADKYKLEIIGDKSQALLEVRNISSRMNCLLPRAATINSFTDKQKKLVSASQGDDKTNRGFAEVFVAEFCIKYDFPGVLWYKAIMLPSIVHRVFMLLVAHELLTEISESTKYGNPKRRKGEEWRPVSSNMQIATLSLLAQVEEPTPITSVDRINNPTDDENPRRPNIMSIKQSLYQLQQKKLSKDYPWDEKMEPIDIERNLSTVTVMDIECYDEFVSSPLVPIMSPTRVLSPPRVVVGSKISAAISAPPAKYNDKLNILKMTATGNGPELRDILTALTTIKSHDTFNLERVETLGDAFLKFAASLYLFHKFPKFNEGQLTNIKGRLISNRNLYYAGERFNLAGRMKVEQFSPRKDFMVPGYFAPPEVEKFIAEKKLRPTFLIGVYFPSSEAFDGNLSKESMAMVRDRFADCDGTAETEPECRVQNAMQLYIHSQAVADKSVADCVEALIGTYLLSGGVLGAIKVIEWMRIIPPQDNFATYLHTRVSTVLSEKRATESDINFLLSHCRPDVEKILNYKFKDPSHLLEALSHPSYIRNRLTRSYERYEFLGDAILDFLITSHVFENCGDLKPGEMTDLRSALVNNVTFASYVVKLGLHKFLCSELNPTLDKAVITFVDHQVQREHQIVEDVLYLIDEEECHIAEYVEVPKVLSDIFEALVGAIFLDSGGDLQTVWALVYRIMCKEIHAFSSRIPQQPVKVLYEKIHACPVFDKSVVIDPDIPKIKVGVTITKNDWQHTVYGVGKNKSQAKRAAAKMALKVLGI</sequence>
<keyword evidence="3" id="KW-0540">Nuclease</keyword>
<keyword evidence="4" id="KW-0479">Metal-binding</keyword>
<evidence type="ECO:0000259" key="16">
    <source>
        <dbReference type="PROSITE" id="PS50137"/>
    </source>
</evidence>
<dbReference type="GO" id="GO:0005634">
    <property type="term" value="C:nucleus"/>
    <property type="evidence" value="ECO:0007669"/>
    <property type="project" value="TreeGrafter"/>
</dbReference>
<dbReference type="InterPro" id="IPR027417">
    <property type="entry name" value="P-loop_NTPase"/>
</dbReference>
<keyword evidence="12" id="KW-0943">RNA-mediated gene silencing</keyword>
<evidence type="ECO:0000259" key="21">
    <source>
        <dbReference type="PROSITE" id="PS51194"/>
    </source>
</evidence>
<dbReference type="GO" id="GO:0004530">
    <property type="term" value="F:deoxyribonuclease I activity"/>
    <property type="evidence" value="ECO:0007669"/>
    <property type="project" value="TreeGrafter"/>
</dbReference>
<evidence type="ECO:0000256" key="7">
    <source>
        <dbReference type="ARBA" id="ARBA00022801"/>
    </source>
</evidence>
<dbReference type="PROSITE" id="PS50142">
    <property type="entry name" value="RNASE_3_2"/>
    <property type="match status" value="2"/>
</dbReference>
<keyword evidence="8" id="KW-0347">Helicase</keyword>
<dbReference type="RefSeq" id="XP_026733953.1">
    <property type="nucleotide sequence ID" value="XM_026878152.1"/>
</dbReference>
<feature type="domain" description="Helicase C-terminal" evidence="21">
    <location>
        <begin position="777"/>
        <end position="947"/>
    </location>
</feature>
<dbReference type="SMART" id="SM00949">
    <property type="entry name" value="PAZ"/>
    <property type="match status" value="1"/>
</dbReference>
<dbReference type="CTD" id="36993"/>
<dbReference type="GeneID" id="113498214"/>
<keyword evidence="6" id="KW-0547">Nucleotide-binding</keyword>
<evidence type="ECO:0000256" key="15">
    <source>
        <dbReference type="PROSITE-ProRule" id="PRU00657"/>
    </source>
</evidence>
<dbReference type="InterPro" id="IPR003100">
    <property type="entry name" value="PAZ_dom"/>
</dbReference>
<dbReference type="InterPro" id="IPR014720">
    <property type="entry name" value="dsRBD_dom"/>
</dbReference>
<dbReference type="InterPro" id="IPR044441">
    <property type="entry name" value="DICER_DSRM"/>
</dbReference>
<dbReference type="GO" id="GO:0031054">
    <property type="term" value="P:pre-miRNA processing"/>
    <property type="evidence" value="ECO:0007669"/>
    <property type="project" value="InterPro"/>
</dbReference>
<evidence type="ECO:0000256" key="14">
    <source>
        <dbReference type="ARBA" id="ARBA00035116"/>
    </source>
</evidence>
<dbReference type="KEGG" id="tnl:113498214"/>
<dbReference type="Pfam" id="PF03368">
    <property type="entry name" value="Dicer_dimer"/>
    <property type="match status" value="1"/>
</dbReference>
<name>A0A7E5W011_TRINI</name>
<dbReference type="SUPFAM" id="SSF52540">
    <property type="entry name" value="P-loop containing nucleoside triphosphate hydrolases"/>
    <property type="match status" value="1"/>
</dbReference>
<dbReference type="GO" id="GO:0003677">
    <property type="term" value="F:DNA binding"/>
    <property type="evidence" value="ECO:0007669"/>
    <property type="project" value="InterPro"/>
</dbReference>
<evidence type="ECO:0000259" key="22">
    <source>
        <dbReference type="PROSITE" id="PS51327"/>
    </source>
</evidence>
<evidence type="ECO:0000313" key="24">
    <source>
        <dbReference type="RefSeq" id="XP_026733953.1"/>
    </source>
</evidence>
<dbReference type="InterPro" id="IPR036389">
    <property type="entry name" value="RNase_III_sf"/>
</dbReference>
<feature type="domain" description="RNase III" evidence="17">
    <location>
        <begin position="1593"/>
        <end position="1780"/>
    </location>
</feature>
<dbReference type="PROSITE" id="PS50137">
    <property type="entry name" value="DS_RBD"/>
    <property type="match status" value="1"/>
</dbReference>
<dbReference type="PROSITE" id="PS51194">
    <property type="entry name" value="HELICASE_CTER"/>
    <property type="match status" value="1"/>
</dbReference>
<evidence type="ECO:0000259" key="17">
    <source>
        <dbReference type="PROSITE" id="PS50142"/>
    </source>
</evidence>
<dbReference type="Gene3D" id="3.30.160.20">
    <property type="match status" value="1"/>
</dbReference>
<feature type="domain" description="PAZ" evidence="18">
    <location>
        <begin position="1249"/>
        <end position="1362"/>
    </location>
</feature>
<evidence type="ECO:0000256" key="8">
    <source>
        <dbReference type="ARBA" id="ARBA00022806"/>
    </source>
</evidence>
<dbReference type="Pfam" id="PF02170">
    <property type="entry name" value="PAZ"/>
    <property type="match status" value="1"/>
</dbReference>
<dbReference type="GO" id="GO:0070578">
    <property type="term" value="C:RISC-loading complex"/>
    <property type="evidence" value="ECO:0007669"/>
    <property type="project" value="TreeGrafter"/>
</dbReference>
<comment type="cofactor">
    <cofactor evidence="1">
        <name>Mn(2+)</name>
        <dbReference type="ChEBI" id="CHEBI:29035"/>
    </cofactor>
</comment>
<evidence type="ECO:0000256" key="10">
    <source>
        <dbReference type="ARBA" id="ARBA00022842"/>
    </source>
</evidence>
<dbReference type="InterPro" id="IPR000477">
    <property type="entry name" value="RT_dom"/>
</dbReference>
<dbReference type="GO" id="GO:0006309">
    <property type="term" value="P:apoptotic DNA fragmentation"/>
    <property type="evidence" value="ECO:0007669"/>
    <property type="project" value="TreeGrafter"/>
</dbReference>
<dbReference type="Pfam" id="PF20932">
    <property type="entry name" value="Dicer_dsRBD"/>
    <property type="match status" value="1"/>
</dbReference>
<dbReference type="InterPro" id="IPR048513">
    <property type="entry name" value="Dicer_PBD"/>
</dbReference>
<dbReference type="InterPro" id="IPR043502">
    <property type="entry name" value="DNA/RNA_pol_sf"/>
</dbReference>
<dbReference type="Gene3D" id="1.10.1520.10">
    <property type="entry name" value="Ribonuclease III domain"/>
    <property type="match status" value="2"/>
</dbReference>
<dbReference type="FunFam" id="1.10.1520.10:FF:000004">
    <property type="entry name" value="Endoribonuclease dicer-like 1"/>
    <property type="match status" value="1"/>
</dbReference>
<evidence type="ECO:0000256" key="5">
    <source>
        <dbReference type="ARBA" id="ARBA00022737"/>
    </source>
</evidence>